<dbReference type="RefSeq" id="WP_344456291.1">
    <property type="nucleotide sequence ID" value="NZ_BAAATZ010000033.1"/>
</dbReference>
<keyword evidence="2" id="KW-1185">Reference proteome</keyword>
<organism evidence="1 2">
    <name type="scientific">Actinocorallia aurantiaca</name>
    <dbReference type="NCBI Taxonomy" id="46204"/>
    <lineage>
        <taxon>Bacteria</taxon>
        <taxon>Bacillati</taxon>
        <taxon>Actinomycetota</taxon>
        <taxon>Actinomycetes</taxon>
        <taxon>Streptosporangiales</taxon>
        <taxon>Thermomonosporaceae</taxon>
        <taxon>Actinocorallia</taxon>
    </lineage>
</organism>
<gene>
    <name evidence="1" type="ORF">GCM10010439_64120</name>
</gene>
<dbReference type="Proteomes" id="UP001501842">
    <property type="component" value="Unassembled WGS sequence"/>
</dbReference>
<reference evidence="1 2" key="1">
    <citation type="journal article" date="2019" name="Int. J. Syst. Evol. Microbiol.">
        <title>The Global Catalogue of Microorganisms (GCM) 10K type strain sequencing project: providing services to taxonomists for standard genome sequencing and annotation.</title>
        <authorList>
            <consortium name="The Broad Institute Genomics Platform"/>
            <consortium name="The Broad Institute Genome Sequencing Center for Infectious Disease"/>
            <person name="Wu L."/>
            <person name="Ma J."/>
        </authorList>
    </citation>
    <scope>NUCLEOTIDE SEQUENCE [LARGE SCALE GENOMIC DNA]</scope>
    <source>
        <strain evidence="1 2">JCM 8201</strain>
    </source>
</reference>
<proteinExistence type="predicted"/>
<sequence>MGTVPADLHVQIATSMDGRIAAIGPTPVHGARHDAHAFEASGLEEISGFHSMADLGCIGIEGIGLVPIERLPKAELRALFVQAVATLKGRMLGQEGGRYRAQINKWEDILDAITGLLFSRAYE</sequence>
<evidence type="ECO:0000313" key="2">
    <source>
        <dbReference type="Proteomes" id="UP001501842"/>
    </source>
</evidence>
<name>A0ABN3UP97_9ACTN</name>
<comment type="caution">
    <text evidence="1">The sequence shown here is derived from an EMBL/GenBank/DDBJ whole genome shotgun (WGS) entry which is preliminary data.</text>
</comment>
<accession>A0ABN3UP97</accession>
<evidence type="ECO:0000313" key="1">
    <source>
        <dbReference type="EMBL" id="GAA2736607.1"/>
    </source>
</evidence>
<protein>
    <submittedName>
        <fullName evidence="1">Uncharacterized protein</fullName>
    </submittedName>
</protein>
<dbReference type="EMBL" id="BAAATZ010000033">
    <property type="protein sequence ID" value="GAA2736607.1"/>
    <property type="molecule type" value="Genomic_DNA"/>
</dbReference>